<comment type="caution">
    <text evidence="1">The sequence shown here is derived from an EMBL/GenBank/DDBJ whole genome shotgun (WGS) entry which is preliminary data.</text>
</comment>
<reference evidence="1 2" key="1">
    <citation type="submission" date="2014-06" db="EMBL/GenBank/DDBJ databases">
        <title>Draft genome sequence of the putrescine producing strain Lactococcus lactis subsp cremoris GE214.</title>
        <authorList>
            <person name="Ladero V."/>
            <person name="Linares D.M."/>
            <person name="del Rio B."/>
            <person name="Mayo B."/>
            <person name="Martin M.C."/>
            <person name="Fernandez M."/>
            <person name="Alvarez M.A."/>
        </authorList>
    </citation>
    <scope>NUCLEOTIDE SEQUENCE [LARGE SCALE GENOMIC DNA]</scope>
    <source>
        <strain evidence="1 2">GE214</strain>
    </source>
</reference>
<gene>
    <name evidence="1" type="ORF">U725_01122</name>
</gene>
<dbReference type="AlphaFoldDB" id="A0A084ABQ0"/>
<evidence type="ECO:0000313" key="1">
    <source>
        <dbReference type="EMBL" id="KEY62729.1"/>
    </source>
</evidence>
<evidence type="ECO:0008006" key="3">
    <source>
        <dbReference type="Google" id="ProtNLM"/>
    </source>
</evidence>
<dbReference type="Proteomes" id="UP000028401">
    <property type="component" value="Unassembled WGS sequence"/>
</dbReference>
<name>A0A084ABQ0_LACLC</name>
<evidence type="ECO:0000313" key="2">
    <source>
        <dbReference type="Proteomes" id="UP000028401"/>
    </source>
</evidence>
<dbReference type="EMBL" id="AZSI01000024">
    <property type="protein sequence ID" value="KEY62729.1"/>
    <property type="molecule type" value="Genomic_DNA"/>
</dbReference>
<dbReference type="PATRIC" id="fig|1415168.3.peg.1201"/>
<sequence length="262" mass="30335">MKKNILESILIKKEVTLKDVIAKIDYPSANNNVGTLFYTSFFENLGNKNSDIDIYIFLTSEKELEKKSLRKYSECLGVDVIQVGELELDIEYWTISSIEKILQKFVDSNGLSGNYSDLKILLRIFHGYFLESNETSNYITGLLESHDIIKLVKNRIAIEARSLYDEAVKMYEVNEKILSLDCARRCLWECASYMNAHYGKPNLKQKWISKIFIDNKAFGHVDLLEGYINLQIFSNITEENIDNTLLEMFTLIQSMLNIDLFD</sequence>
<dbReference type="RefSeq" id="WP_042748125.1">
    <property type="nucleotide sequence ID" value="NZ_AZSI01000024.1"/>
</dbReference>
<accession>A0A084ABQ0</accession>
<organism evidence="1 2">
    <name type="scientific">Lactococcus cremoris subsp. cremoris GE214</name>
    <dbReference type="NCBI Taxonomy" id="1415168"/>
    <lineage>
        <taxon>Bacteria</taxon>
        <taxon>Bacillati</taxon>
        <taxon>Bacillota</taxon>
        <taxon>Bacilli</taxon>
        <taxon>Lactobacillales</taxon>
        <taxon>Streptococcaceae</taxon>
        <taxon>Lactococcus</taxon>
        <taxon>Lactococcus cremoris subsp. cremoris</taxon>
    </lineage>
</organism>
<proteinExistence type="predicted"/>
<protein>
    <recommendedName>
        <fullName evidence="3">Nucleotidyltransferase domain-containing protein</fullName>
    </recommendedName>
</protein>